<evidence type="ECO:0000313" key="1">
    <source>
        <dbReference type="EMBL" id="CAM9827699.1"/>
    </source>
</evidence>
<reference evidence="1" key="2">
    <citation type="submission" date="2025-03" db="EMBL/GenBank/DDBJ databases">
        <authorList>
            <consortium name="ELIXIR-Norway"/>
            <consortium name="Elixir Norway"/>
        </authorList>
    </citation>
    <scope>NUCLEOTIDE SEQUENCE</scope>
</reference>
<dbReference type="Proteomes" id="UP001162501">
    <property type="component" value="Chromosome 19"/>
</dbReference>
<evidence type="ECO:0000313" key="2">
    <source>
        <dbReference type="Proteomes" id="UP001162501"/>
    </source>
</evidence>
<dbReference type="EMBL" id="OX596103">
    <property type="protein sequence ID" value="CAM9827699.1"/>
    <property type="molecule type" value="Genomic_DNA"/>
</dbReference>
<protein>
    <submittedName>
        <fullName evidence="1">Uncharacterized protein</fullName>
    </submittedName>
</protein>
<name>A0AC59YMA2_RANTA</name>
<organism evidence="1 2">
    <name type="scientific">Rangifer tarandus platyrhynchus</name>
    <name type="common">Svalbard reindeer</name>
    <dbReference type="NCBI Taxonomy" id="3082113"/>
    <lineage>
        <taxon>Eukaryota</taxon>
        <taxon>Metazoa</taxon>
        <taxon>Chordata</taxon>
        <taxon>Craniata</taxon>
        <taxon>Vertebrata</taxon>
        <taxon>Euteleostomi</taxon>
        <taxon>Mammalia</taxon>
        <taxon>Eutheria</taxon>
        <taxon>Laurasiatheria</taxon>
        <taxon>Artiodactyla</taxon>
        <taxon>Ruminantia</taxon>
        <taxon>Pecora</taxon>
        <taxon>Cervidae</taxon>
        <taxon>Odocoileinae</taxon>
        <taxon>Rangifer</taxon>
    </lineage>
</organism>
<gene>
    <name evidence="1" type="ORF">MRATA1EN22A_LOCUS8008</name>
</gene>
<sequence>MSNVTFSFYDACASAMFCMHAKSFSRVQVFATLWTVACQAPSSMGFSRQEWEWELPWSGMSCPPPGNLSDPGIESTSLTSPADRFFTTSTTWEAQATFYYKATQGWISC</sequence>
<reference evidence="1" key="1">
    <citation type="submission" date="2023-05" db="EMBL/GenBank/DDBJ databases">
        <authorList>
            <consortium name="ELIXIR-Norway"/>
        </authorList>
    </citation>
    <scope>NUCLEOTIDE SEQUENCE</scope>
</reference>
<proteinExistence type="predicted"/>
<accession>A0AC59YMA2</accession>